<feature type="domain" description="HU" evidence="12">
    <location>
        <begin position="20"/>
        <end position="118"/>
    </location>
</feature>
<feature type="compositionally biased region" description="Gly residues" evidence="11">
    <location>
        <begin position="147"/>
        <end position="161"/>
    </location>
</feature>
<dbReference type="OrthoDB" id="1072580at2"/>
<evidence type="ECO:0000256" key="7">
    <source>
        <dbReference type="ARBA" id="ARBA00023125"/>
    </source>
</evidence>
<comment type="subunit">
    <text evidence="3">Homodimer.</text>
</comment>
<sequence>MDVTVERYMRRKIVTDSASPQFFYLRQKPGTCKTVDVDTLAAAIQKSCAMTKGDVKHVIEALVEEVQENLVNGNKVKLNLFGTFHMTFCCPGVATSAECTVKNIKRVNIRFVPDKELKLVNNSHAVTRSPANVTFALEKPKDEDGSSSGGNSGGGDSGGDGGIEDDPLG</sequence>
<dbReference type="InterPro" id="IPR041607">
    <property type="entry name" value="HU-HIG"/>
</dbReference>
<evidence type="ECO:0000313" key="13">
    <source>
        <dbReference type="EMBL" id="RGT43774.1"/>
    </source>
</evidence>
<comment type="function">
    <text evidence="10">DNA-binding protein that plays a critical role in nucleoid compaction, genome replication and DNA replication and transcription. Binds to both ssDNA and dsDNA with a binding site covering about 15 nucleotides. Displays DNA-supercoiling activity only when associated with the viral DNA topoisomerase 2.</text>
</comment>
<dbReference type="Pfam" id="PF18291">
    <property type="entry name" value="HU-HIG"/>
    <property type="match status" value="1"/>
</dbReference>
<dbReference type="GO" id="GO:0003677">
    <property type="term" value="F:DNA binding"/>
    <property type="evidence" value="ECO:0007669"/>
    <property type="project" value="UniProtKB-KW"/>
</dbReference>
<keyword evidence="16" id="KW-1185">Reference proteome</keyword>
<evidence type="ECO:0000256" key="2">
    <source>
        <dbReference type="ARBA" id="ARBA00010529"/>
    </source>
</evidence>
<evidence type="ECO:0000313" key="14">
    <source>
        <dbReference type="EMBL" id="RYT72199.1"/>
    </source>
</evidence>
<dbReference type="NCBIfam" id="TIGR01201">
    <property type="entry name" value="HU_rel"/>
    <property type="match status" value="1"/>
</dbReference>
<evidence type="ECO:0000256" key="4">
    <source>
        <dbReference type="ARBA" id="ARBA00016145"/>
    </source>
</evidence>
<evidence type="ECO:0000259" key="12">
    <source>
        <dbReference type="Pfam" id="PF18291"/>
    </source>
</evidence>
<dbReference type="PANTHER" id="PTHR33175:SF13">
    <property type="entry name" value="HISTONE-LIKE PROTEIN"/>
    <property type="match status" value="1"/>
</dbReference>
<dbReference type="EMBL" id="RCXO01000060">
    <property type="protein sequence ID" value="RYT72199.1"/>
    <property type="molecule type" value="Genomic_DNA"/>
</dbReference>
<keyword evidence="7 14" id="KW-0238">DNA-binding</keyword>
<dbReference type="Gene3D" id="4.10.520.10">
    <property type="entry name" value="IHF-like DNA-binding proteins"/>
    <property type="match status" value="1"/>
</dbReference>
<dbReference type="AlphaFoldDB" id="A0A412NQX2"/>
<evidence type="ECO:0000256" key="8">
    <source>
        <dbReference type="ARBA" id="ARBA00033120"/>
    </source>
</evidence>
<keyword evidence="5" id="KW-0235">DNA replication</keyword>
<dbReference type="InterPro" id="IPR010992">
    <property type="entry name" value="IHF-like_DNA-bd_dom_sf"/>
</dbReference>
<evidence type="ECO:0000256" key="9">
    <source>
        <dbReference type="ARBA" id="ARBA00033227"/>
    </source>
</evidence>
<dbReference type="EMBL" id="QRWT01000061">
    <property type="protein sequence ID" value="RGT43774.1"/>
    <property type="molecule type" value="Genomic_DNA"/>
</dbReference>
<dbReference type="RefSeq" id="WP_007664518.1">
    <property type="nucleotide sequence ID" value="NZ_CP041379.1"/>
</dbReference>
<comment type="caution">
    <text evidence="14">The sequence shown here is derived from an EMBL/GenBank/DDBJ whole genome shotgun (WGS) entry which is preliminary data.</text>
</comment>
<dbReference type="GO" id="GO:0030527">
    <property type="term" value="F:structural constituent of chromatin"/>
    <property type="evidence" value="ECO:0007669"/>
    <property type="project" value="InterPro"/>
</dbReference>
<protein>
    <recommendedName>
        <fullName evidence="4">Viral histone-like protein</fullName>
    </recommendedName>
    <alternativeName>
        <fullName evidence="9">DNA-binding protein pA104R</fullName>
    </alternativeName>
    <alternativeName>
        <fullName evidence="8">pA104R</fullName>
    </alternativeName>
</protein>
<dbReference type="GO" id="GO:0005829">
    <property type="term" value="C:cytosol"/>
    <property type="evidence" value="ECO:0007669"/>
    <property type="project" value="TreeGrafter"/>
</dbReference>
<dbReference type="InterPro" id="IPR000119">
    <property type="entry name" value="Hist_DNA-bd"/>
</dbReference>
<evidence type="ECO:0000313" key="16">
    <source>
        <dbReference type="Proteomes" id="UP000291191"/>
    </source>
</evidence>
<dbReference type="InterPro" id="IPR005902">
    <property type="entry name" value="HU_DNA-bd_put"/>
</dbReference>
<evidence type="ECO:0000256" key="1">
    <source>
        <dbReference type="ARBA" id="ARBA00004328"/>
    </source>
</evidence>
<dbReference type="PANTHER" id="PTHR33175">
    <property type="entry name" value="DNA-BINDING PROTEIN HU"/>
    <property type="match status" value="1"/>
</dbReference>
<dbReference type="GeneID" id="26160551"/>
<dbReference type="SUPFAM" id="SSF47729">
    <property type="entry name" value="IHF-like DNA-binding proteins"/>
    <property type="match status" value="1"/>
</dbReference>
<dbReference type="Proteomes" id="UP000291191">
    <property type="component" value="Unassembled WGS sequence"/>
</dbReference>
<feature type="region of interest" description="Disordered" evidence="11">
    <location>
        <begin position="131"/>
        <end position="169"/>
    </location>
</feature>
<keyword evidence="6" id="KW-0426">Late protein</keyword>
<reference evidence="14 16" key="2">
    <citation type="journal article" date="2019" name="Science, e1252229">
        <title>Invertible promoters mediate bacterial phase variation, antibiotic resistance, and host adaptation in the gut.</title>
        <authorList>
            <person name="Jiang X."/>
            <person name="Hall A.B."/>
            <person name="Arthur T.D."/>
            <person name="Plichta D.R."/>
            <person name="Covington C.T."/>
            <person name="Poyet M."/>
            <person name="Crothers J."/>
            <person name="Moses P.L."/>
            <person name="Tolonen A.C."/>
            <person name="Vlamakis H."/>
            <person name="Alm E.J."/>
            <person name="Xavier R.J."/>
        </authorList>
    </citation>
    <scope>NUCLEOTIDE SEQUENCE [LARGE SCALE GENOMIC DNA]</scope>
    <source>
        <strain evidence="14">Bf_0095</strain>
        <strain evidence="16">bf_0095</strain>
    </source>
</reference>
<comment type="subcellular location">
    <subcellularLocation>
        <location evidence="1">Virion</location>
    </subcellularLocation>
</comment>
<evidence type="ECO:0000256" key="3">
    <source>
        <dbReference type="ARBA" id="ARBA00011738"/>
    </source>
</evidence>
<comment type="similarity">
    <text evidence="2">Belongs to the bacterial histone-like protein family.</text>
</comment>
<proteinExistence type="inferred from homology"/>
<evidence type="ECO:0000313" key="15">
    <source>
        <dbReference type="Proteomes" id="UP000284772"/>
    </source>
</evidence>
<gene>
    <name evidence="13" type="ORF">DWX27_23945</name>
    <name evidence="14" type="ORF">EAJ06_23610</name>
</gene>
<evidence type="ECO:0000256" key="6">
    <source>
        <dbReference type="ARBA" id="ARBA00022921"/>
    </source>
</evidence>
<dbReference type="Proteomes" id="UP000284772">
    <property type="component" value="Unassembled WGS sequence"/>
</dbReference>
<evidence type="ECO:0000256" key="11">
    <source>
        <dbReference type="SAM" id="MobiDB-lite"/>
    </source>
</evidence>
<organism evidence="14 16">
    <name type="scientific">Bacteroides intestinalis</name>
    <dbReference type="NCBI Taxonomy" id="329854"/>
    <lineage>
        <taxon>Bacteria</taxon>
        <taxon>Pseudomonadati</taxon>
        <taxon>Bacteroidota</taxon>
        <taxon>Bacteroidia</taxon>
        <taxon>Bacteroidales</taxon>
        <taxon>Bacteroidaceae</taxon>
        <taxon>Bacteroides</taxon>
    </lineage>
</organism>
<name>A0A412NQX2_9BACE</name>
<accession>A0A412NQX2</accession>
<reference evidence="13 15" key="1">
    <citation type="submission" date="2018-08" db="EMBL/GenBank/DDBJ databases">
        <title>A genome reference for cultivated species of the human gut microbiota.</title>
        <authorList>
            <person name="Zou Y."/>
            <person name="Xue W."/>
            <person name="Luo G."/>
        </authorList>
    </citation>
    <scope>NUCLEOTIDE SEQUENCE [LARGE SCALE GENOMIC DNA]</scope>
    <source>
        <strain evidence="13 15">AF19-10AC</strain>
    </source>
</reference>
<evidence type="ECO:0000256" key="5">
    <source>
        <dbReference type="ARBA" id="ARBA00022705"/>
    </source>
</evidence>
<evidence type="ECO:0000256" key="10">
    <source>
        <dbReference type="ARBA" id="ARBA00046140"/>
    </source>
</evidence>
<dbReference type="GO" id="GO:0006260">
    <property type="term" value="P:DNA replication"/>
    <property type="evidence" value="ECO:0007669"/>
    <property type="project" value="UniProtKB-KW"/>
</dbReference>